<evidence type="ECO:0000313" key="2">
    <source>
        <dbReference type="EMBL" id="MFC3443422.1"/>
    </source>
</evidence>
<evidence type="ECO:0000313" key="3">
    <source>
        <dbReference type="Proteomes" id="UP001595681"/>
    </source>
</evidence>
<dbReference type="RefSeq" id="WP_380798162.1">
    <property type="nucleotide sequence ID" value="NZ_JBHRVU010000005.1"/>
</dbReference>
<evidence type="ECO:0000259" key="1">
    <source>
        <dbReference type="Pfam" id="PF13577"/>
    </source>
</evidence>
<keyword evidence="3" id="KW-1185">Reference proteome</keyword>
<dbReference type="Pfam" id="PF13577">
    <property type="entry name" value="SnoaL_4"/>
    <property type="match status" value="1"/>
</dbReference>
<dbReference type="EMBL" id="JBHRVU010000005">
    <property type="protein sequence ID" value="MFC3443422.1"/>
    <property type="molecule type" value="Genomic_DNA"/>
</dbReference>
<reference evidence="3" key="1">
    <citation type="journal article" date="2019" name="Int. J. Syst. Evol. Microbiol.">
        <title>The Global Catalogue of Microorganisms (GCM) 10K type strain sequencing project: providing services to taxonomists for standard genome sequencing and annotation.</title>
        <authorList>
            <consortium name="The Broad Institute Genomics Platform"/>
            <consortium name="The Broad Institute Genome Sequencing Center for Infectious Disease"/>
            <person name="Wu L."/>
            <person name="Ma J."/>
        </authorList>
    </citation>
    <scope>NUCLEOTIDE SEQUENCE [LARGE SCALE GENOMIC DNA]</scope>
    <source>
        <strain evidence="3">CCM 7491</strain>
    </source>
</reference>
<dbReference type="InterPro" id="IPR037401">
    <property type="entry name" value="SnoaL-like"/>
</dbReference>
<dbReference type="CDD" id="cd00531">
    <property type="entry name" value="NTF2_like"/>
    <property type="match status" value="1"/>
</dbReference>
<sequence length="148" mass="16671">MEPVERLIAIEEIKTLKARYFRLMDGKDWVGFADLFTPDALFDVRGALEENPVITGDPIRGADAIAAYVQRGITPLTSAHFGHMPEIEILSGDEATGIWALLDILRAPKGGPFRIFRGYGHYHERYTRADGRWKIASLRLTRLMVETA</sequence>
<feature type="domain" description="SnoaL-like" evidence="1">
    <location>
        <begin position="6"/>
        <end position="139"/>
    </location>
</feature>
<dbReference type="Gene3D" id="3.10.450.50">
    <property type="match status" value="1"/>
</dbReference>
<dbReference type="InterPro" id="IPR032710">
    <property type="entry name" value="NTF2-like_dom_sf"/>
</dbReference>
<protein>
    <submittedName>
        <fullName evidence="2">Nuclear transport factor 2 family protein</fullName>
    </submittedName>
</protein>
<dbReference type="Proteomes" id="UP001595681">
    <property type="component" value="Unassembled WGS sequence"/>
</dbReference>
<organism evidence="2 3">
    <name type="scientific">Sphingobium rhizovicinum</name>
    <dbReference type="NCBI Taxonomy" id="432308"/>
    <lineage>
        <taxon>Bacteria</taxon>
        <taxon>Pseudomonadati</taxon>
        <taxon>Pseudomonadota</taxon>
        <taxon>Alphaproteobacteria</taxon>
        <taxon>Sphingomonadales</taxon>
        <taxon>Sphingomonadaceae</taxon>
        <taxon>Sphingobium</taxon>
    </lineage>
</organism>
<gene>
    <name evidence="2" type="ORF">ACFOKF_19900</name>
</gene>
<name>A0ABV7NKR2_9SPHN</name>
<accession>A0ABV7NKR2</accession>
<dbReference type="SUPFAM" id="SSF54427">
    <property type="entry name" value="NTF2-like"/>
    <property type="match status" value="1"/>
</dbReference>
<proteinExistence type="predicted"/>
<comment type="caution">
    <text evidence="2">The sequence shown here is derived from an EMBL/GenBank/DDBJ whole genome shotgun (WGS) entry which is preliminary data.</text>
</comment>